<dbReference type="PANTHER" id="PTHR36505">
    <property type="entry name" value="BLR1072 PROTEIN"/>
    <property type="match status" value="1"/>
</dbReference>
<dbReference type="Proteomes" id="UP000001095">
    <property type="component" value="Unassembled WGS sequence"/>
</dbReference>
<sequence>MTQQSNETSSLIGSDKVEGTAVYGADGEKIGSIERVMIQKTTGKVSYAVLSFGGFLGIGDDHYPLPWASLKYNTELGGYQTMVPVEKLKDAPHYANDSDWDWGSATRTKGLSDYYGVVM</sequence>
<gene>
    <name evidence="2" type="ORF">HMPREF9696_01894</name>
</gene>
<dbReference type="InterPro" id="IPR011033">
    <property type="entry name" value="PRC_barrel-like_sf"/>
</dbReference>
<dbReference type="HOGENOM" id="CLU_108884_2_0_5"/>
<proteinExistence type="predicted"/>
<feature type="domain" description="PRC-barrel" evidence="1">
    <location>
        <begin position="15"/>
        <end position="74"/>
    </location>
</feature>
<dbReference type="AlphaFoldDB" id="K8NZC4"/>
<dbReference type="OrthoDB" id="7274881at2"/>
<dbReference type="SUPFAM" id="SSF50346">
    <property type="entry name" value="PRC-barrel domain"/>
    <property type="match status" value="1"/>
</dbReference>
<evidence type="ECO:0000313" key="3">
    <source>
        <dbReference type="Proteomes" id="UP000001095"/>
    </source>
</evidence>
<keyword evidence="3" id="KW-1185">Reference proteome</keyword>
<protein>
    <recommendedName>
        <fullName evidence="1">PRC-barrel domain-containing protein</fullName>
    </recommendedName>
</protein>
<comment type="caution">
    <text evidence="2">The sequence shown here is derived from an EMBL/GenBank/DDBJ whole genome shotgun (WGS) entry which is preliminary data.</text>
</comment>
<dbReference type="PANTHER" id="PTHR36505:SF1">
    <property type="entry name" value="BLR1072 PROTEIN"/>
    <property type="match status" value="1"/>
</dbReference>
<evidence type="ECO:0000259" key="1">
    <source>
        <dbReference type="Pfam" id="PF05239"/>
    </source>
</evidence>
<reference evidence="2 3" key="1">
    <citation type="submission" date="2012-04" db="EMBL/GenBank/DDBJ databases">
        <title>The Genome Sequence of Afipia clevelandensis ATCC 49720.</title>
        <authorList>
            <consortium name="The Broad Institute Genome Sequencing Platform"/>
            <person name="Earl A."/>
            <person name="Ward D."/>
            <person name="Feldgarden M."/>
            <person name="Gevers D."/>
            <person name="Huys G."/>
            <person name="Walker B."/>
            <person name="Young S.K."/>
            <person name="Zeng Q."/>
            <person name="Gargeya S."/>
            <person name="Fitzgerald M."/>
            <person name="Haas B."/>
            <person name="Abouelleil A."/>
            <person name="Alvarado L."/>
            <person name="Arachchi H.M."/>
            <person name="Berlin A."/>
            <person name="Chapman S.B."/>
            <person name="Goldberg J."/>
            <person name="Griggs A."/>
            <person name="Gujja S."/>
            <person name="Hansen M."/>
            <person name="Howarth C."/>
            <person name="Imamovic A."/>
            <person name="Larimer J."/>
            <person name="McCowen C."/>
            <person name="Montmayeur A."/>
            <person name="Murphy C."/>
            <person name="Neiman D."/>
            <person name="Pearson M."/>
            <person name="Priest M."/>
            <person name="Roberts A."/>
            <person name="Saif S."/>
            <person name="Shea T."/>
            <person name="Sisk P."/>
            <person name="Sykes S."/>
            <person name="Wortman J."/>
            <person name="Nusbaum C."/>
            <person name="Birren B."/>
        </authorList>
    </citation>
    <scope>NUCLEOTIDE SEQUENCE [LARGE SCALE GENOMIC DNA]</scope>
    <source>
        <strain evidence="2 3">ATCC 49720</strain>
    </source>
</reference>
<evidence type="ECO:0000313" key="2">
    <source>
        <dbReference type="EMBL" id="EKS35682.1"/>
    </source>
</evidence>
<dbReference type="PATRIC" id="fig|883079.3.peg.1923"/>
<organism evidence="2 3">
    <name type="scientific">Afipia clevelandensis ATCC 49720</name>
    <dbReference type="NCBI Taxonomy" id="883079"/>
    <lineage>
        <taxon>Bacteria</taxon>
        <taxon>Pseudomonadati</taxon>
        <taxon>Pseudomonadota</taxon>
        <taxon>Alphaproteobacteria</taxon>
        <taxon>Hyphomicrobiales</taxon>
        <taxon>Nitrobacteraceae</taxon>
        <taxon>Afipia</taxon>
    </lineage>
</organism>
<name>K8NZC4_9BRAD</name>
<dbReference type="Pfam" id="PF05239">
    <property type="entry name" value="PRC"/>
    <property type="match status" value="1"/>
</dbReference>
<dbReference type="Gene3D" id="2.30.30.240">
    <property type="entry name" value="PRC-barrel domain"/>
    <property type="match status" value="1"/>
</dbReference>
<accession>K8NZC4</accession>
<dbReference type="RefSeq" id="WP_002712760.1">
    <property type="nucleotide sequence ID" value="NZ_KB375281.1"/>
</dbReference>
<dbReference type="InterPro" id="IPR027275">
    <property type="entry name" value="PRC-brl_dom"/>
</dbReference>
<dbReference type="EMBL" id="AGWY01000008">
    <property type="protein sequence ID" value="EKS35682.1"/>
    <property type="molecule type" value="Genomic_DNA"/>
</dbReference>